<protein>
    <submittedName>
        <fullName evidence="2">Predicted protein</fullName>
    </submittedName>
</protein>
<feature type="non-terminal residue" evidence="2">
    <location>
        <position position="135"/>
    </location>
</feature>
<dbReference type="RefSeq" id="XP_001873708.1">
    <property type="nucleotide sequence ID" value="XM_001873673.1"/>
</dbReference>
<proteinExistence type="predicted"/>
<feature type="region of interest" description="Disordered" evidence="1">
    <location>
        <begin position="1"/>
        <end position="22"/>
    </location>
</feature>
<organism evidence="3">
    <name type="scientific">Laccaria bicolor (strain S238N-H82 / ATCC MYA-4686)</name>
    <name type="common">Bicoloured deceiver</name>
    <name type="synonym">Laccaria laccata var. bicolor</name>
    <dbReference type="NCBI Taxonomy" id="486041"/>
    <lineage>
        <taxon>Eukaryota</taxon>
        <taxon>Fungi</taxon>
        <taxon>Dikarya</taxon>
        <taxon>Basidiomycota</taxon>
        <taxon>Agaricomycotina</taxon>
        <taxon>Agaricomycetes</taxon>
        <taxon>Agaricomycetidae</taxon>
        <taxon>Agaricales</taxon>
        <taxon>Agaricineae</taxon>
        <taxon>Hydnangiaceae</taxon>
        <taxon>Laccaria</taxon>
    </lineage>
</organism>
<dbReference type="PANTHER" id="PTHR28674:SF1">
    <property type="entry name" value="NOP PROTEIN CHAPERONE 1"/>
    <property type="match status" value="1"/>
</dbReference>
<dbReference type="GeneID" id="6068978"/>
<evidence type="ECO:0000313" key="3">
    <source>
        <dbReference type="Proteomes" id="UP000001194"/>
    </source>
</evidence>
<name>B0CPZ6_LACBS</name>
<dbReference type="InterPro" id="IPR027921">
    <property type="entry name" value="NOPCHAP1"/>
</dbReference>
<dbReference type="EMBL" id="DS547091">
    <property type="protein sequence ID" value="EDR15500.1"/>
    <property type="molecule type" value="Genomic_DNA"/>
</dbReference>
<feature type="region of interest" description="Disordered" evidence="1">
    <location>
        <begin position="35"/>
        <end position="64"/>
    </location>
</feature>
<dbReference type="HOGENOM" id="CLU_1890717_0_0_1"/>
<sequence>MDIGDDVPPKPRERLEIEDEDDKQERIRLILENLNSSSATTSSTRDSGLPRFDFGDRKTYEVPPPSELLSRVQAFLPQIADSNNALSQRAQEDPSSVDIEHIEEGTEGYIEMNLGLGVFENKTKRDSYDEEMSSD</sequence>
<dbReference type="Pfam" id="PF15370">
    <property type="entry name" value="NOPCHAP1"/>
    <property type="match status" value="1"/>
</dbReference>
<dbReference type="GO" id="GO:0062064">
    <property type="term" value="F:box C/D methylation guide snoRNP complex binding"/>
    <property type="evidence" value="ECO:0007669"/>
    <property type="project" value="TreeGrafter"/>
</dbReference>
<dbReference type="KEGG" id="lbc:LACBIDRAFT_291928"/>
<gene>
    <name evidence="2" type="ORF">LACBIDRAFT_291928</name>
</gene>
<evidence type="ECO:0000256" key="1">
    <source>
        <dbReference type="SAM" id="MobiDB-lite"/>
    </source>
</evidence>
<dbReference type="GO" id="GO:0000492">
    <property type="term" value="P:box C/D snoRNP assembly"/>
    <property type="evidence" value="ECO:0007669"/>
    <property type="project" value="InterPro"/>
</dbReference>
<dbReference type="AlphaFoldDB" id="B0CPZ6"/>
<dbReference type="Proteomes" id="UP000001194">
    <property type="component" value="Unassembled WGS sequence"/>
</dbReference>
<dbReference type="OrthoDB" id="1112980at2759"/>
<dbReference type="InParanoid" id="B0CPZ6"/>
<dbReference type="PANTHER" id="PTHR28674">
    <property type="entry name" value="SIMILAR TO DNA SEGMENT, CHR 10, WAYNE STATE UNIVERSITY 102,-EXPRESSED"/>
    <property type="match status" value="1"/>
</dbReference>
<accession>B0CPZ6</accession>
<keyword evidence="3" id="KW-1185">Reference proteome</keyword>
<reference evidence="2 3" key="1">
    <citation type="journal article" date="2008" name="Nature">
        <title>The genome of Laccaria bicolor provides insights into mycorrhizal symbiosis.</title>
        <authorList>
            <person name="Martin F."/>
            <person name="Aerts A."/>
            <person name="Ahren D."/>
            <person name="Brun A."/>
            <person name="Danchin E.G.J."/>
            <person name="Duchaussoy F."/>
            <person name="Gibon J."/>
            <person name="Kohler A."/>
            <person name="Lindquist E."/>
            <person name="Pereda V."/>
            <person name="Salamov A."/>
            <person name="Shapiro H.J."/>
            <person name="Wuyts J."/>
            <person name="Blaudez D."/>
            <person name="Buee M."/>
            <person name="Brokstein P."/>
            <person name="Canbaeck B."/>
            <person name="Cohen D."/>
            <person name="Courty P.E."/>
            <person name="Coutinho P.M."/>
            <person name="Delaruelle C."/>
            <person name="Detter J.C."/>
            <person name="Deveau A."/>
            <person name="DiFazio S."/>
            <person name="Duplessis S."/>
            <person name="Fraissinet-Tachet L."/>
            <person name="Lucic E."/>
            <person name="Frey-Klett P."/>
            <person name="Fourrey C."/>
            <person name="Feussner I."/>
            <person name="Gay G."/>
            <person name="Grimwood J."/>
            <person name="Hoegger P.J."/>
            <person name="Jain P."/>
            <person name="Kilaru S."/>
            <person name="Labbe J."/>
            <person name="Lin Y.C."/>
            <person name="Legue V."/>
            <person name="Le Tacon F."/>
            <person name="Marmeisse R."/>
            <person name="Melayah D."/>
            <person name="Montanini B."/>
            <person name="Muratet M."/>
            <person name="Nehls U."/>
            <person name="Niculita-Hirzel H."/>
            <person name="Oudot-Le Secq M.P."/>
            <person name="Peter M."/>
            <person name="Quesneville H."/>
            <person name="Rajashekar B."/>
            <person name="Reich M."/>
            <person name="Rouhier N."/>
            <person name="Schmutz J."/>
            <person name="Yin T."/>
            <person name="Chalot M."/>
            <person name="Henrissat B."/>
            <person name="Kuees U."/>
            <person name="Lucas S."/>
            <person name="Van de Peer Y."/>
            <person name="Podila G.K."/>
            <person name="Polle A."/>
            <person name="Pukkila P.J."/>
            <person name="Richardson P.M."/>
            <person name="Rouze P."/>
            <person name="Sanders I.R."/>
            <person name="Stajich J.E."/>
            <person name="Tunlid A."/>
            <person name="Tuskan G."/>
            <person name="Grigoriev I.V."/>
        </authorList>
    </citation>
    <scope>NUCLEOTIDE SEQUENCE [LARGE SCALE GENOMIC DNA]</scope>
    <source>
        <strain evidence="3">S238N-H82 / ATCC MYA-4686</strain>
    </source>
</reference>
<evidence type="ECO:0000313" key="2">
    <source>
        <dbReference type="EMBL" id="EDR15500.1"/>
    </source>
</evidence>